<dbReference type="Pfam" id="PF00535">
    <property type="entry name" value="Glycos_transf_2"/>
    <property type="match status" value="2"/>
</dbReference>
<dbReference type="Proteomes" id="UP000031876">
    <property type="component" value="Chromosome"/>
</dbReference>
<dbReference type="InterPro" id="IPR001173">
    <property type="entry name" value="Glyco_trans_2-like"/>
</dbReference>
<dbReference type="PANTHER" id="PTHR43398">
    <property type="entry name" value="DOLICHOL-PHOSPHATE MANNOSYLTRANSFERASE SUBUNIT 1"/>
    <property type="match status" value="1"/>
</dbReference>
<dbReference type="Gene3D" id="3.90.550.10">
    <property type="entry name" value="Spore Coat Polysaccharide Biosynthesis Protein SpsA, Chain A"/>
    <property type="match status" value="2"/>
</dbReference>
<dbReference type="Proteomes" id="UP000501107">
    <property type="component" value="Chromosome"/>
</dbReference>
<feature type="domain" description="Glycosyltransferase 2-like" evidence="4">
    <location>
        <begin position="6"/>
        <end position="114"/>
    </location>
</feature>
<reference evidence="5 7" key="1">
    <citation type="journal article" date="2015" name="Genome Announc.">
        <title>Complete genome sequences for 35 biothreat assay-relevant bacillus species.</title>
        <authorList>
            <person name="Johnson S.L."/>
            <person name="Daligault H.E."/>
            <person name="Davenport K.W."/>
            <person name="Jaissle J."/>
            <person name="Frey K.G."/>
            <person name="Ladner J.T."/>
            <person name="Broomall S.M."/>
            <person name="Bishop-Lilly K.A."/>
            <person name="Bruce D.C."/>
            <person name="Gibbons H.S."/>
            <person name="Coyne S.R."/>
            <person name="Lo C.C."/>
            <person name="Meincke L."/>
            <person name="Munk A.C."/>
            <person name="Koroleva G.I."/>
            <person name="Rosenzweig C.N."/>
            <person name="Palacios G.F."/>
            <person name="Redden C.L."/>
            <person name="Minogue T.D."/>
            <person name="Chain P.S."/>
        </authorList>
    </citation>
    <scope>NUCLEOTIDE SEQUENCE [LARGE SCALE GENOMIC DNA]</scope>
    <source>
        <strain evidence="5 7">HD1011</strain>
    </source>
</reference>
<dbReference type="SUPFAM" id="SSF53448">
    <property type="entry name" value="Nucleotide-diphospho-sugar transferases"/>
    <property type="match status" value="2"/>
</dbReference>
<dbReference type="FunFam" id="3.90.550.10:FF:000134">
    <property type="entry name" value="Glycosyl transferase family 2"/>
    <property type="match status" value="1"/>
</dbReference>
<dbReference type="GO" id="GO:0004582">
    <property type="term" value="F:dolichyl-phosphate beta-D-mannosyltransferase activity"/>
    <property type="evidence" value="ECO:0007669"/>
    <property type="project" value="InterPro"/>
</dbReference>
<evidence type="ECO:0000313" key="6">
    <source>
        <dbReference type="EMBL" id="QKH27750.1"/>
    </source>
</evidence>
<evidence type="ECO:0000256" key="1">
    <source>
        <dbReference type="ARBA" id="ARBA00006739"/>
    </source>
</evidence>
<sequence>MKSLTVIISYSDREQLVEELINAAWKLKPIEIIILAPNDKSKLYEIAMKYRCHSVLMNKYSAHYQGYEACIKKAKGEILLFLDSNFSLSTNEMQRFIEPIVTNQADVVLNKIDKLIEIGKCPNMDIVWRKMLNEILRRPDLKSNSILSLPYALTKEVVENIGFDYMKDIVLSHMKIVNQGWRINDQYAINTLSKDETIEEEGYLIKKELSKNEKEKVERYLRGISKWIEKKGRRVGFTDAGKRRDIIQKLGKAKQYPSYHQGWGMHSSIYDGKQLSVIIPVQNEEETIEQVILEARKIEPLEIIVVVNGSTDHTADIAKRLGATIIKYNERLGHNVGRAIGALEATGDILLFIDGDFSVSGSDLHHFTKAVSDGIDIALNDLNPMLNPPFYVVDIVKYMLNLAYGRPELSNGSLVAIPHAMSKSCLDAIGWETLLCPSLAQVKAILQGYRVECVHYVDVVKPNRIRLKENVSQNGHPPAVLRIIGDHVEALSYLIEQLEMDGKGD</sequence>
<dbReference type="InterPro" id="IPR039528">
    <property type="entry name" value="DPM1-like"/>
</dbReference>
<dbReference type="EMBL" id="CP009335">
    <property type="protein sequence ID" value="AJG76871.1"/>
    <property type="molecule type" value="Genomic_DNA"/>
</dbReference>
<dbReference type="CDD" id="cd04179">
    <property type="entry name" value="DPM_DPG-synthase_like"/>
    <property type="match status" value="1"/>
</dbReference>
<keyword evidence="3 6" id="KW-0808">Transferase</keyword>
<organism evidence="6 8">
    <name type="scientific">Bacillus thuringiensis</name>
    <dbReference type="NCBI Taxonomy" id="1428"/>
    <lineage>
        <taxon>Bacteria</taxon>
        <taxon>Bacillati</taxon>
        <taxon>Bacillota</taxon>
        <taxon>Bacilli</taxon>
        <taxon>Bacillales</taxon>
        <taxon>Bacillaceae</taxon>
        <taxon>Bacillus</taxon>
        <taxon>Bacillus cereus group</taxon>
    </lineage>
</organism>
<evidence type="ECO:0000313" key="7">
    <source>
        <dbReference type="Proteomes" id="UP000031876"/>
    </source>
</evidence>
<evidence type="ECO:0000259" key="4">
    <source>
        <dbReference type="Pfam" id="PF00535"/>
    </source>
</evidence>
<dbReference type="KEGG" id="btw:BF38_4178"/>
<name>A0A0B6BDM4_BACTU</name>
<dbReference type="RefSeq" id="WP_000839329.1">
    <property type="nucleotide sequence ID" value="NZ_CP009335.1"/>
</dbReference>
<evidence type="ECO:0000256" key="2">
    <source>
        <dbReference type="ARBA" id="ARBA00022676"/>
    </source>
</evidence>
<evidence type="ECO:0000256" key="3">
    <source>
        <dbReference type="ARBA" id="ARBA00022679"/>
    </source>
</evidence>
<dbReference type="PANTHER" id="PTHR43398:SF1">
    <property type="entry name" value="DOLICHOL-PHOSPHATE MANNOSYLTRANSFERASE SUBUNIT 1"/>
    <property type="match status" value="1"/>
</dbReference>
<reference evidence="6 8" key="2">
    <citation type="submission" date="2020-05" db="EMBL/GenBank/DDBJ databases">
        <title>FDA dAtabase for Regulatory Grade micrObial Sequences (FDA-ARGOS): Supporting development and validation of Infectious Disease Dx tests.</title>
        <authorList>
            <person name="Nelson B."/>
            <person name="Plummer A."/>
            <person name="Tallon L."/>
            <person name="Sadzewicz L."/>
            <person name="Zhao X."/>
            <person name="Vavikolanu K."/>
            <person name="Mehta A."/>
            <person name="Aluvathingal J."/>
            <person name="Nadendla S."/>
            <person name="Myers T."/>
            <person name="Yan Y."/>
            <person name="Sichtig H."/>
        </authorList>
    </citation>
    <scope>NUCLEOTIDE SEQUENCE [LARGE SCALE GENOMIC DNA]</scope>
    <source>
        <strain evidence="6 8">FDAARGOS_795</strain>
    </source>
</reference>
<proteinExistence type="inferred from homology"/>
<accession>A0A0B6BDM4</accession>
<evidence type="ECO:0000313" key="5">
    <source>
        <dbReference type="EMBL" id="AJG76871.1"/>
    </source>
</evidence>
<dbReference type="GO" id="GO:0016020">
    <property type="term" value="C:membrane"/>
    <property type="evidence" value="ECO:0007669"/>
    <property type="project" value="GOC"/>
</dbReference>
<dbReference type="AlphaFoldDB" id="A0A0B6BDM4"/>
<dbReference type="EMBL" id="CP053980">
    <property type="protein sequence ID" value="QKH27750.1"/>
    <property type="molecule type" value="Genomic_DNA"/>
</dbReference>
<protein>
    <submittedName>
        <fullName evidence="5">Glycosyl transferase 2 family protein</fullName>
    </submittedName>
    <submittedName>
        <fullName evidence="6">Glycosyltransferase</fullName>
    </submittedName>
</protein>
<comment type="similarity">
    <text evidence="1">Belongs to the glycosyltransferase 2 family.</text>
</comment>
<feature type="domain" description="Glycosyltransferase 2-like" evidence="4">
    <location>
        <begin position="276"/>
        <end position="377"/>
    </location>
</feature>
<gene>
    <name evidence="5" type="ORF">BF38_4178</name>
    <name evidence="6" type="ORF">FOC89_28635</name>
</gene>
<evidence type="ECO:0000313" key="8">
    <source>
        <dbReference type="Proteomes" id="UP000501107"/>
    </source>
</evidence>
<dbReference type="GO" id="GO:0009247">
    <property type="term" value="P:glycolipid biosynthetic process"/>
    <property type="evidence" value="ECO:0007669"/>
    <property type="project" value="TreeGrafter"/>
</dbReference>
<keyword evidence="2" id="KW-0328">Glycosyltransferase</keyword>
<dbReference type="InterPro" id="IPR029044">
    <property type="entry name" value="Nucleotide-diphossugar_trans"/>
</dbReference>